<evidence type="ECO:0000313" key="2">
    <source>
        <dbReference type="EMBL" id="KAA6323154.1"/>
    </source>
</evidence>
<dbReference type="AlphaFoldDB" id="A0A5J4QQ76"/>
<comment type="caution">
    <text evidence="2">The sequence shown here is derived from an EMBL/GenBank/DDBJ whole genome shotgun (WGS) entry which is preliminary data.</text>
</comment>
<sequence>MIFEDFVKRTVGRHQSADRQHSSYVQLEQRLSSSPSSRFSEQHSTLSGITEMESQGATHTRSNEQGTRQLVQIGSIRGLCYQQGHSSYSTDETESGNNDGRIRNAYQQIAQKVLQCNQGHIGNGERRLINQLGESNSITPSTNTPSSTHNQESQGGPRQNSNDHGTEVAGPILVYRTSRDYNVDDQTRLERVGTDSGLQDEEETMVSPSRRNVHVQGLIQPG</sequence>
<evidence type="ECO:0000313" key="3">
    <source>
        <dbReference type="Proteomes" id="UP000324800"/>
    </source>
</evidence>
<evidence type="ECO:0000256" key="1">
    <source>
        <dbReference type="SAM" id="MobiDB-lite"/>
    </source>
</evidence>
<proteinExistence type="predicted"/>
<feature type="compositionally biased region" description="Basic and acidic residues" evidence="1">
    <location>
        <begin position="177"/>
        <end position="193"/>
    </location>
</feature>
<dbReference type="Proteomes" id="UP000324800">
    <property type="component" value="Unassembled WGS sequence"/>
</dbReference>
<dbReference type="EMBL" id="SNRW01044722">
    <property type="protein sequence ID" value="KAA6323154.1"/>
    <property type="molecule type" value="Genomic_DNA"/>
</dbReference>
<feature type="compositionally biased region" description="Low complexity" evidence="1">
    <location>
        <begin position="32"/>
        <end position="44"/>
    </location>
</feature>
<feature type="compositionally biased region" description="Low complexity" evidence="1">
    <location>
        <begin position="135"/>
        <end position="148"/>
    </location>
</feature>
<protein>
    <submittedName>
        <fullName evidence="2">Uncharacterized protein</fullName>
    </submittedName>
</protein>
<accession>A0A5J4QQ76</accession>
<gene>
    <name evidence="2" type="ORF">EZS28_054349</name>
</gene>
<feature type="compositionally biased region" description="Polar residues" evidence="1">
    <location>
        <begin position="22"/>
        <end position="31"/>
    </location>
</feature>
<feature type="non-terminal residue" evidence="2">
    <location>
        <position position="222"/>
    </location>
</feature>
<organism evidence="2 3">
    <name type="scientific">Streblomastix strix</name>
    <dbReference type="NCBI Taxonomy" id="222440"/>
    <lineage>
        <taxon>Eukaryota</taxon>
        <taxon>Metamonada</taxon>
        <taxon>Preaxostyla</taxon>
        <taxon>Oxymonadida</taxon>
        <taxon>Streblomastigidae</taxon>
        <taxon>Streblomastix</taxon>
    </lineage>
</organism>
<feature type="compositionally biased region" description="Polar residues" evidence="1">
    <location>
        <begin position="149"/>
        <end position="163"/>
    </location>
</feature>
<feature type="region of interest" description="Disordered" evidence="1">
    <location>
        <begin position="135"/>
        <end position="208"/>
    </location>
</feature>
<reference evidence="2 3" key="1">
    <citation type="submission" date="2019-03" db="EMBL/GenBank/DDBJ databases">
        <title>Single cell metagenomics reveals metabolic interactions within the superorganism composed of flagellate Streblomastix strix and complex community of Bacteroidetes bacteria on its surface.</title>
        <authorList>
            <person name="Treitli S.C."/>
            <person name="Kolisko M."/>
            <person name="Husnik F."/>
            <person name="Keeling P."/>
            <person name="Hampl V."/>
        </authorList>
    </citation>
    <scope>NUCLEOTIDE SEQUENCE [LARGE SCALE GENOMIC DNA]</scope>
    <source>
        <strain evidence="2">ST1C</strain>
    </source>
</reference>
<feature type="region of interest" description="Disordered" evidence="1">
    <location>
        <begin position="10"/>
        <end position="46"/>
    </location>
</feature>
<name>A0A5J4QQ76_9EUKA</name>